<proteinExistence type="predicted"/>
<evidence type="ECO:0000313" key="3">
    <source>
        <dbReference type="Proteomes" id="UP000321617"/>
    </source>
</evidence>
<feature type="compositionally biased region" description="Basic and acidic residues" evidence="1">
    <location>
        <begin position="131"/>
        <end position="145"/>
    </location>
</feature>
<evidence type="ECO:0000256" key="1">
    <source>
        <dbReference type="SAM" id="MobiDB-lite"/>
    </source>
</evidence>
<organism evidence="2 3">
    <name type="scientific">Stackebrandtia albiflava</name>
    <dbReference type="NCBI Taxonomy" id="406432"/>
    <lineage>
        <taxon>Bacteria</taxon>
        <taxon>Bacillati</taxon>
        <taxon>Actinomycetota</taxon>
        <taxon>Actinomycetes</taxon>
        <taxon>Glycomycetales</taxon>
        <taxon>Glycomycetaceae</taxon>
        <taxon>Stackebrandtia</taxon>
    </lineage>
</organism>
<dbReference type="Proteomes" id="UP000321617">
    <property type="component" value="Unassembled WGS sequence"/>
</dbReference>
<dbReference type="AlphaFoldDB" id="A0A562UQA0"/>
<feature type="region of interest" description="Disordered" evidence="1">
    <location>
        <begin position="112"/>
        <end position="151"/>
    </location>
</feature>
<evidence type="ECO:0000313" key="2">
    <source>
        <dbReference type="EMBL" id="TWJ07774.1"/>
    </source>
</evidence>
<accession>A0A562UQA0</accession>
<dbReference type="EMBL" id="VLLL01000010">
    <property type="protein sequence ID" value="TWJ07774.1"/>
    <property type="molecule type" value="Genomic_DNA"/>
</dbReference>
<protein>
    <submittedName>
        <fullName evidence="2">Uncharacterized protein</fullName>
    </submittedName>
</protein>
<sequence>MTDVRAGWMADVGFQELVARARPFHVRDDIEGMMQAVRGAGGGMFDSVKVLMVLRECGHGEAHRLMLDSDVWSDRREAHMRFNEEFFDMLAYIAEHPELLDEVDDFRMIPTGREKRSRSSRMRSEGVTVRPKPEVEAGTPTDHDAGWSMPRMPSRATELALMRGGMTTTRVT</sequence>
<keyword evidence="3" id="KW-1185">Reference proteome</keyword>
<gene>
    <name evidence="2" type="ORF">LX16_4937</name>
</gene>
<dbReference type="RefSeq" id="WP_147143982.1">
    <property type="nucleotide sequence ID" value="NZ_BAABIJ010000006.1"/>
</dbReference>
<reference evidence="2 3" key="1">
    <citation type="journal article" date="2013" name="Stand. Genomic Sci.">
        <title>Genomic Encyclopedia of Type Strains, Phase I: The one thousand microbial genomes (KMG-I) project.</title>
        <authorList>
            <person name="Kyrpides N.C."/>
            <person name="Woyke T."/>
            <person name="Eisen J.A."/>
            <person name="Garrity G."/>
            <person name="Lilburn T.G."/>
            <person name="Beck B.J."/>
            <person name="Whitman W.B."/>
            <person name="Hugenholtz P."/>
            <person name="Klenk H.P."/>
        </authorList>
    </citation>
    <scope>NUCLEOTIDE SEQUENCE [LARGE SCALE GENOMIC DNA]</scope>
    <source>
        <strain evidence="2 3">DSM 45044</strain>
    </source>
</reference>
<comment type="caution">
    <text evidence="2">The sequence shown here is derived from an EMBL/GenBank/DDBJ whole genome shotgun (WGS) entry which is preliminary data.</text>
</comment>
<name>A0A562UQA0_9ACTN</name>